<evidence type="ECO:0000313" key="2">
    <source>
        <dbReference type="Proteomes" id="UP001430953"/>
    </source>
</evidence>
<evidence type="ECO:0000313" key="1">
    <source>
        <dbReference type="EMBL" id="KAL0106385.1"/>
    </source>
</evidence>
<keyword evidence="2" id="KW-1185">Reference proteome</keyword>
<comment type="caution">
    <text evidence="1">The sequence shown here is derived from an EMBL/GenBank/DDBJ whole genome shotgun (WGS) entry which is preliminary data.</text>
</comment>
<sequence length="77" mass="9335">MARIARELPKLIQDILTIPGIHEVDNRLDSTVERYADPYLRRVMYSIIIDMLNTRRINRTRAYRVRFSYIRYAYKIS</sequence>
<organism evidence="1 2">
    <name type="scientific">Cardiocondyla obscurior</name>
    <dbReference type="NCBI Taxonomy" id="286306"/>
    <lineage>
        <taxon>Eukaryota</taxon>
        <taxon>Metazoa</taxon>
        <taxon>Ecdysozoa</taxon>
        <taxon>Arthropoda</taxon>
        <taxon>Hexapoda</taxon>
        <taxon>Insecta</taxon>
        <taxon>Pterygota</taxon>
        <taxon>Neoptera</taxon>
        <taxon>Endopterygota</taxon>
        <taxon>Hymenoptera</taxon>
        <taxon>Apocrita</taxon>
        <taxon>Aculeata</taxon>
        <taxon>Formicoidea</taxon>
        <taxon>Formicidae</taxon>
        <taxon>Myrmicinae</taxon>
        <taxon>Cardiocondyla</taxon>
    </lineage>
</organism>
<dbReference type="EMBL" id="JADYXP020000018">
    <property type="protein sequence ID" value="KAL0106385.1"/>
    <property type="molecule type" value="Genomic_DNA"/>
</dbReference>
<gene>
    <name evidence="1" type="ORF">PUN28_016247</name>
</gene>
<dbReference type="AlphaFoldDB" id="A0AAW2ETY5"/>
<proteinExistence type="predicted"/>
<name>A0AAW2ETY5_9HYME</name>
<reference evidence="1 2" key="1">
    <citation type="submission" date="2023-03" db="EMBL/GenBank/DDBJ databases">
        <title>High recombination rates correlate with genetic variation in Cardiocondyla obscurior ants.</title>
        <authorList>
            <person name="Errbii M."/>
        </authorList>
    </citation>
    <scope>NUCLEOTIDE SEQUENCE [LARGE SCALE GENOMIC DNA]</scope>
    <source>
        <strain evidence="1">Alpha-2009</strain>
        <tissue evidence="1">Whole body</tissue>
    </source>
</reference>
<dbReference type="Proteomes" id="UP001430953">
    <property type="component" value="Unassembled WGS sequence"/>
</dbReference>
<protein>
    <submittedName>
        <fullName evidence="1">Uncharacterized protein</fullName>
    </submittedName>
</protein>
<accession>A0AAW2ETY5</accession>